<evidence type="ECO:0000256" key="7">
    <source>
        <dbReference type="ARBA" id="ARBA00023004"/>
    </source>
</evidence>
<name>A0ABT5J607_RHOTP</name>
<dbReference type="PANTHER" id="PTHR33751">
    <property type="entry name" value="CBB3-TYPE CYTOCHROME C OXIDASE SUBUNIT FIXP"/>
    <property type="match status" value="1"/>
</dbReference>
<evidence type="ECO:0000256" key="6">
    <source>
        <dbReference type="ARBA" id="ARBA00022982"/>
    </source>
</evidence>
<gene>
    <name evidence="11" type="ORF">PQJ73_05085</name>
</gene>
<feature type="chain" id="PRO_5046901871" evidence="9">
    <location>
        <begin position="19"/>
        <end position="243"/>
    </location>
</feature>
<dbReference type="InterPro" id="IPR050597">
    <property type="entry name" value="Cytochrome_c_Oxidase_Subunit"/>
</dbReference>
<dbReference type="Gene3D" id="1.10.760.10">
    <property type="entry name" value="Cytochrome c-like domain"/>
    <property type="match status" value="2"/>
</dbReference>
<evidence type="ECO:0000313" key="12">
    <source>
        <dbReference type="Proteomes" id="UP001165652"/>
    </source>
</evidence>
<evidence type="ECO:0000256" key="8">
    <source>
        <dbReference type="PROSITE-ProRule" id="PRU00433"/>
    </source>
</evidence>
<evidence type="ECO:0000256" key="3">
    <source>
        <dbReference type="ARBA" id="ARBA00022617"/>
    </source>
</evidence>
<dbReference type="SUPFAM" id="SSF46626">
    <property type="entry name" value="Cytochrome c"/>
    <property type="match status" value="2"/>
</dbReference>
<evidence type="ECO:0000256" key="1">
    <source>
        <dbReference type="ARBA" id="ARBA00004418"/>
    </source>
</evidence>
<evidence type="ECO:0000259" key="10">
    <source>
        <dbReference type="PROSITE" id="PS51007"/>
    </source>
</evidence>
<reference evidence="11" key="2">
    <citation type="submission" date="2023-02" db="EMBL/GenBank/DDBJ databases">
        <authorList>
            <person name="Rayyan A."/>
            <person name="Meyer T."/>
            <person name="Kyndt J.A."/>
        </authorList>
    </citation>
    <scope>NUCLEOTIDE SEQUENCE</scope>
    <source>
        <strain evidence="11">DSM 9987</strain>
    </source>
</reference>
<evidence type="ECO:0000256" key="9">
    <source>
        <dbReference type="SAM" id="SignalP"/>
    </source>
</evidence>
<accession>A0ABT5J607</accession>
<proteinExistence type="predicted"/>
<reference evidence="11" key="1">
    <citation type="journal article" date="2023" name="Microbiol Resour">
        <title>Genome Sequences of Rhodoplanes serenus and Two Thermotolerant Strains, Rhodoplanes tepidamans and 'Rhodoplanes cryptolactis,' Further Refine the Genus.</title>
        <authorList>
            <person name="Rayyan A.A."/>
            <person name="Kyndt J.A."/>
        </authorList>
    </citation>
    <scope>NUCLEOTIDE SEQUENCE</scope>
    <source>
        <strain evidence="11">DSM 9987</strain>
    </source>
</reference>
<sequence>MRCPAVITVVWFATVWFAAVCGASAPAAAAGPPTPPGEADLERGRAVARGDATGLPAGAACHTCHGPDGAGDRSGAFPRIGGQPAWYLYKQLDDYASGARRNAVMEPIARALAARQRQDVAAFYAAQVPAAAAPARSADPALLQRGGSIAAAGLAEKSVAACVNCHGPRGRGLPPTYPYLAGQYAPYVALQFRAWKDGARRNDPLGVMRHIARQLSEDDVRALATYFASLPPPAPAREAVVRP</sequence>
<feature type="domain" description="Cytochrome c" evidence="10">
    <location>
        <begin position="141"/>
        <end position="231"/>
    </location>
</feature>
<comment type="subcellular location">
    <subcellularLocation>
        <location evidence="1">Periplasm</location>
    </subcellularLocation>
</comment>
<protein>
    <submittedName>
        <fullName evidence="11">C-type cytochrome</fullName>
    </submittedName>
</protein>
<dbReference type="InterPro" id="IPR009056">
    <property type="entry name" value="Cyt_c-like_dom"/>
</dbReference>
<comment type="caution">
    <text evidence="11">The sequence shown here is derived from an EMBL/GenBank/DDBJ whole genome shotgun (WGS) entry which is preliminary data.</text>
</comment>
<dbReference type="EMBL" id="JAQQLI010000005">
    <property type="protein sequence ID" value="MDC7785050.1"/>
    <property type="molecule type" value="Genomic_DNA"/>
</dbReference>
<dbReference type="Proteomes" id="UP001165652">
    <property type="component" value="Unassembled WGS sequence"/>
</dbReference>
<keyword evidence="3 8" id="KW-0349">Heme</keyword>
<organism evidence="11 12">
    <name type="scientific">Rhodoplanes tepidamans</name>
    <name type="common">Rhodoplanes cryptolactis</name>
    <dbReference type="NCBI Taxonomy" id="200616"/>
    <lineage>
        <taxon>Bacteria</taxon>
        <taxon>Pseudomonadati</taxon>
        <taxon>Pseudomonadota</taxon>
        <taxon>Alphaproteobacteria</taxon>
        <taxon>Hyphomicrobiales</taxon>
        <taxon>Nitrobacteraceae</taxon>
        <taxon>Rhodoplanes</taxon>
    </lineage>
</organism>
<dbReference type="InterPro" id="IPR036909">
    <property type="entry name" value="Cyt_c-like_dom_sf"/>
</dbReference>
<evidence type="ECO:0000313" key="11">
    <source>
        <dbReference type="EMBL" id="MDC7785050.1"/>
    </source>
</evidence>
<keyword evidence="9" id="KW-0732">Signal</keyword>
<dbReference type="PANTHER" id="PTHR33751:SF9">
    <property type="entry name" value="CYTOCHROME C4"/>
    <property type="match status" value="1"/>
</dbReference>
<dbReference type="PROSITE" id="PS51007">
    <property type="entry name" value="CYTC"/>
    <property type="match status" value="2"/>
</dbReference>
<evidence type="ECO:0000256" key="2">
    <source>
        <dbReference type="ARBA" id="ARBA00022448"/>
    </source>
</evidence>
<keyword evidence="5" id="KW-0574">Periplasm</keyword>
<feature type="signal peptide" evidence="9">
    <location>
        <begin position="1"/>
        <end position="18"/>
    </location>
</feature>
<keyword evidence="2" id="KW-0813">Transport</keyword>
<keyword evidence="4 8" id="KW-0479">Metal-binding</keyword>
<keyword evidence="12" id="KW-1185">Reference proteome</keyword>
<dbReference type="RefSeq" id="WP_272775900.1">
    <property type="nucleotide sequence ID" value="NZ_JAQQLI010000005.1"/>
</dbReference>
<keyword evidence="7 8" id="KW-0408">Iron</keyword>
<dbReference type="InterPro" id="IPR024167">
    <property type="entry name" value="Cytochrome_c4-like"/>
</dbReference>
<feature type="domain" description="Cytochrome c" evidence="10">
    <location>
        <begin position="39"/>
        <end position="128"/>
    </location>
</feature>
<evidence type="ECO:0000256" key="5">
    <source>
        <dbReference type="ARBA" id="ARBA00022764"/>
    </source>
</evidence>
<dbReference type="Pfam" id="PF00034">
    <property type="entry name" value="Cytochrom_C"/>
    <property type="match status" value="2"/>
</dbReference>
<keyword evidence="6" id="KW-0249">Electron transport</keyword>
<dbReference type="PIRSF" id="PIRSF000005">
    <property type="entry name" value="Cytochrome_c4"/>
    <property type="match status" value="1"/>
</dbReference>
<evidence type="ECO:0000256" key="4">
    <source>
        <dbReference type="ARBA" id="ARBA00022723"/>
    </source>
</evidence>